<name>A0A381W948_9ZZZZ</name>
<accession>A0A381W948</accession>
<gene>
    <name evidence="1" type="ORF">METZ01_LOCUS101924</name>
</gene>
<organism evidence="1">
    <name type="scientific">marine metagenome</name>
    <dbReference type="NCBI Taxonomy" id="408172"/>
    <lineage>
        <taxon>unclassified sequences</taxon>
        <taxon>metagenomes</taxon>
        <taxon>ecological metagenomes</taxon>
    </lineage>
</organism>
<dbReference type="AlphaFoldDB" id="A0A381W948"/>
<reference evidence="1" key="1">
    <citation type="submission" date="2018-05" db="EMBL/GenBank/DDBJ databases">
        <authorList>
            <person name="Lanie J.A."/>
            <person name="Ng W.-L."/>
            <person name="Kazmierczak K.M."/>
            <person name="Andrzejewski T.M."/>
            <person name="Davidsen T.M."/>
            <person name="Wayne K.J."/>
            <person name="Tettelin H."/>
            <person name="Glass J.I."/>
            <person name="Rusch D."/>
            <person name="Podicherti R."/>
            <person name="Tsui H.-C.T."/>
            <person name="Winkler M.E."/>
        </authorList>
    </citation>
    <scope>NUCLEOTIDE SEQUENCE</scope>
</reference>
<dbReference type="EMBL" id="UINC01011085">
    <property type="protein sequence ID" value="SVA49070.1"/>
    <property type="molecule type" value="Genomic_DNA"/>
</dbReference>
<proteinExistence type="predicted"/>
<sequence>MGSNSGLAGSLPKSAWTVVLACFLSVFFLNTTSAQFGIGFPGQMNLPQNDFTWTWGDQRSGRRGINDFSIFGSEAGFRCDLKGKLRFGSRLSKMEIRKIESDLRSSMSFISAVARAMNDLDARRELDWATLECEKRKREER</sequence>
<protein>
    <submittedName>
        <fullName evidence="1">Uncharacterized protein</fullName>
    </submittedName>
</protein>
<evidence type="ECO:0000313" key="1">
    <source>
        <dbReference type="EMBL" id="SVA49070.1"/>
    </source>
</evidence>